<dbReference type="GO" id="GO:0005524">
    <property type="term" value="F:ATP binding"/>
    <property type="evidence" value="ECO:0007669"/>
    <property type="project" value="InterPro"/>
</dbReference>
<dbReference type="Pfam" id="PF20469">
    <property type="entry name" value="OLD-like_TOPRIM"/>
    <property type="match status" value="1"/>
</dbReference>
<accession>A0A848DPW3</accession>
<evidence type="ECO:0000259" key="3">
    <source>
        <dbReference type="Pfam" id="PF20469"/>
    </source>
</evidence>
<organism evidence="4 5">
    <name type="scientific">Pseudonocardia bannensis</name>
    <dbReference type="NCBI Taxonomy" id="630973"/>
    <lineage>
        <taxon>Bacteria</taxon>
        <taxon>Bacillati</taxon>
        <taxon>Actinomycetota</taxon>
        <taxon>Actinomycetes</taxon>
        <taxon>Pseudonocardiales</taxon>
        <taxon>Pseudonocardiaceae</taxon>
        <taxon>Pseudonocardia</taxon>
    </lineage>
</organism>
<proteinExistence type="predicted"/>
<sequence>MIKRIIIQNYRMYEKFDLELTSGVNIIVGDNDCGKSTLLEAVSLALTGRLHGRLLAQELSPYLFNERATRAYIEALQAGMAPQPPEIIIDLFLDDAKVPAALRGTNNLLAEDRPGVRIRVAPNPDFSLEYADFIKEPAKVNLIPTEYYTVDWLGFSGNGITFRSIPATASLIDATSIRLQSGADYYLQGIINESLEVRERVELSRAYRSLREQFSANPSVELINANLGGNQGDITDREFTLSIDLSQKSTWESSLVPHLDNLPFAYIGKGEQNCLKILLALKKKVTDAHILLIEEPENHLSYSRMNRLVRKIIEQCGDKQVLVATHSSYVLNKLGLDNLVLVSAVRGIRIADLPASTVDYFQKLSGYDTLRVILSKATLLVEGPSDELVVQRAYADRHDCLPIEHGIDVINVRGLAAKRFLDIARLLELRVAVVTDNDGKEPDKARERFKEYTTSAGITVHVGEDPAYPSLEQQIGAANDLNTLNSILKKSYSSKDELVEYMANPDNKTTCALAIFESKTPITMPKYINEAIDAVQ</sequence>
<feature type="domain" description="ATPase AAA-type core" evidence="1">
    <location>
        <begin position="258"/>
        <end position="332"/>
    </location>
</feature>
<dbReference type="AlphaFoldDB" id="A0A848DPW3"/>
<dbReference type="InterPro" id="IPR034139">
    <property type="entry name" value="TOPRIM_OLD"/>
</dbReference>
<gene>
    <name evidence="4" type="ORF">HF519_23915</name>
</gene>
<name>A0A848DPW3_9PSEU</name>
<keyword evidence="5" id="KW-1185">Reference proteome</keyword>
<dbReference type="CDD" id="cd01026">
    <property type="entry name" value="TOPRIM_OLD"/>
    <property type="match status" value="1"/>
</dbReference>
<dbReference type="RefSeq" id="WP_169415245.1">
    <property type="nucleotide sequence ID" value="NZ_JAAXKZ010000118.1"/>
</dbReference>
<feature type="domain" description="Rad50/SbcC-type AAA" evidence="2">
    <location>
        <begin position="4"/>
        <end position="51"/>
    </location>
</feature>
<dbReference type="Gene3D" id="3.40.50.300">
    <property type="entry name" value="P-loop containing nucleotide triphosphate hydrolases"/>
    <property type="match status" value="2"/>
</dbReference>
<comment type="caution">
    <text evidence="4">The sequence shown here is derived from an EMBL/GenBank/DDBJ whole genome shotgun (WGS) entry which is preliminary data.</text>
</comment>
<evidence type="ECO:0000259" key="1">
    <source>
        <dbReference type="Pfam" id="PF13304"/>
    </source>
</evidence>
<dbReference type="PANTHER" id="PTHR43581">
    <property type="entry name" value="ATP/GTP PHOSPHATASE"/>
    <property type="match status" value="1"/>
</dbReference>
<dbReference type="Pfam" id="PF13304">
    <property type="entry name" value="AAA_21"/>
    <property type="match status" value="1"/>
</dbReference>
<dbReference type="GO" id="GO:0016887">
    <property type="term" value="F:ATP hydrolysis activity"/>
    <property type="evidence" value="ECO:0007669"/>
    <property type="project" value="InterPro"/>
</dbReference>
<protein>
    <submittedName>
        <fullName evidence="4">AAA family ATPase</fullName>
    </submittedName>
</protein>
<dbReference type="Pfam" id="PF13476">
    <property type="entry name" value="AAA_23"/>
    <property type="match status" value="1"/>
</dbReference>
<dbReference type="InterPro" id="IPR038729">
    <property type="entry name" value="Rad50/SbcC_AAA"/>
</dbReference>
<dbReference type="SUPFAM" id="SSF52540">
    <property type="entry name" value="P-loop containing nucleoside triphosphate hydrolases"/>
    <property type="match status" value="1"/>
</dbReference>
<dbReference type="InterPro" id="IPR003959">
    <property type="entry name" value="ATPase_AAA_core"/>
</dbReference>
<dbReference type="InterPro" id="IPR027417">
    <property type="entry name" value="P-loop_NTPase"/>
</dbReference>
<feature type="domain" description="OLD protein-like TOPRIM" evidence="3">
    <location>
        <begin position="374"/>
        <end position="438"/>
    </location>
</feature>
<dbReference type="InterPro" id="IPR051396">
    <property type="entry name" value="Bact_Antivir_Def_Nuclease"/>
</dbReference>
<dbReference type="PANTHER" id="PTHR43581:SF4">
    <property type="entry name" value="ATP_GTP PHOSPHATASE"/>
    <property type="match status" value="1"/>
</dbReference>
<evidence type="ECO:0000313" key="4">
    <source>
        <dbReference type="EMBL" id="NMH94563.1"/>
    </source>
</evidence>
<reference evidence="4 5" key="1">
    <citation type="submission" date="2020-04" db="EMBL/GenBank/DDBJ databases">
        <authorList>
            <person name="Klaysubun C."/>
            <person name="Duangmal K."/>
            <person name="Lipun K."/>
        </authorList>
    </citation>
    <scope>NUCLEOTIDE SEQUENCE [LARGE SCALE GENOMIC DNA]</scope>
    <source>
        <strain evidence="4 5">DSM 45300</strain>
    </source>
</reference>
<dbReference type="GO" id="GO:0006302">
    <property type="term" value="P:double-strand break repair"/>
    <property type="evidence" value="ECO:0007669"/>
    <property type="project" value="InterPro"/>
</dbReference>
<evidence type="ECO:0000313" key="5">
    <source>
        <dbReference type="Proteomes" id="UP000586918"/>
    </source>
</evidence>
<dbReference type="Proteomes" id="UP000586918">
    <property type="component" value="Unassembled WGS sequence"/>
</dbReference>
<dbReference type="EMBL" id="JAAXKZ010000118">
    <property type="protein sequence ID" value="NMH94563.1"/>
    <property type="molecule type" value="Genomic_DNA"/>
</dbReference>
<evidence type="ECO:0000259" key="2">
    <source>
        <dbReference type="Pfam" id="PF13476"/>
    </source>
</evidence>